<dbReference type="SMART" id="SM00823">
    <property type="entry name" value="PKS_PP"/>
    <property type="match status" value="2"/>
</dbReference>
<evidence type="ECO:0000256" key="2">
    <source>
        <dbReference type="ARBA" id="ARBA00022450"/>
    </source>
</evidence>
<dbReference type="InterPro" id="IPR020806">
    <property type="entry name" value="PKS_PP-bd"/>
</dbReference>
<dbReference type="GO" id="GO:0005737">
    <property type="term" value="C:cytoplasm"/>
    <property type="evidence" value="ECO:0007669"/>
    <property type="project" value="TreeGrafter"/>
</dbReference>
<proteinExistence type="inferred from homology"/>
<dbReference type="RefSeq" id="XP_002680530.1">
    <property type="nucleotide sequence ID" value="XM_002680484.1"/>
</dbReference>
<dbReference type="InterPro" id="IPR001242">
    <property type="entry name" value="Condensation_dom"/>
</dbReference>
<dbReference type="Pfam" id="PF00668">
    <property type="entry name" value="Condensation"/>
    <property type="match status" value="1"/>
</dbReference>
<dbReference type="PROSITE" id="PS00012">
    <property type="entry name" value="PHOSPHOPANTETHEINE"/>
    <property type="match status" value="1"/>
</dbReference>
<dbReference type="InterPro" id="IPR025110">
    <property type="entry name" value="AMP-bd_C"/>
</dbReference>
<dbReference type="PANTHER" id="PTHR45527">
    <property type="entry name" value="NONRIBOSOMAL PEPTIDE SYNTHETASE"/>
    <property type="match status" value="1"/>
</dbReference>
<dbReference type="Gene3D" id="3.30.559.10">
    <property type="entry name" value="Chloramphenicol acetyltransferase-like domain"/>
    <property type="match status" value="1"/>
</dbReference>
<dbReference type="GeneID" id="8849535"/>
<evidence type="ECO:0000256" key="7">
    <source>
        <dbReference type="SAM" id="Phobius"/>
    </source>
</evidence>
<dbReference type="EMBL" id="GG738853">
    <property type="protein sequence ID" value="EFC47786.1"/>
    <property type="molecule type" value="Genomic_DNA"/>
</dbReference>
<dbReference type="InParanoid" id="D2V677"/>
<dbReference type="GO" id="GO:0044550">
    <property type="term" value="P:secondary metabolite biosynthetic process"/>
    <property type="evidence" value="ECO:0007669"/>
    <property type="project" value="TreeGrafter"/>
</dbReference>
<dbReference type="Gene3D" id="1.10.1200.10">
    <property type="entry name" value="ACP-like"/>
    <property type="match status" value="2"/>
</dbReference>
<evidence type="ECO:0000256" key="1">
    <source>
        <dbReference type="ARBA" id="ARBA00006432"/>
    </source>
</evidence>
<keyword evidence="7" id="KW-0812">Transmembrane</keyword>
<accession>D2V677</accession>
<dbReference type="Pfam" id="PF23024">
    <property type="entry name" value="AMP-dom_DIP2-like"/>
    <property type="match status" value="1"/>
</dbReference>
<dbReference type="Pfam" id="PF00550">
    <property type="entry name" value="PP-binding"/>
    <property type="match status" value="2"/>
</dbReference>
<dbReference type="PROSITE" id="PS50075">
    <property type="entry name" value="CARRIER"/>
    <property type="match status" value="2"/>
</dbReference>
<dbReference type="GO" id="GO:0008610">
    <property type="term" value="P:lipid biosynthetic process"/>
    <property type="evidence" value="ECO:0007669"/>
    <property type="project" value="InterPro"/>
</dbReference>
<dbReference type="InterPro" id="IPR020845">
    <property type="entry name" value="AMP-binding_CS"/>
</dbReference>
<organism evidence="10">
    <name type="scientific">Naegleria gruberi</name>
    <name type="common">Amoeba</name>
    <dbReference type="NCBI Taxonomy" id="5762"/>
    <lineage>
        <taxon>Eukaryota</taxon>
        <taxon>Discoba</taxon>
        <taxon>Heterolobosea</taxon>
        <taxon>Tetramitia</taxon>
        <taxon>Eutetramitia</taxon>
        <taxon>Vahlkampfiidae</taxon>
        <taxon>Naegleria</taxon>
    </lineage>
</organism>
<dbReference type="PANTHER" id="PTHR45527:SF1">
    <property type="entry name" value="FATTY ACID SYNTHASE"/>
    <property type="match status" value="1"/>
</dbReference>
<dbReference type="InterPro" id="IPR036736">
    <property type="entry name" value="ACP-like_sf"/>
</dbReference>
<keyword evidence="10" id="KW-1185">Reference proteome</keyword>
<keyword evidence="4" id="KW-0436">Ligase</keyword>
<dbReference type="SUPFAM" id="SSF52777">
    <property type="entry name" value="CoA-dependent acyltransferases"/>
    <property type="match status" value="2"/>
</dbReference>
<dbReference type="OrthoDB" id="329835at2759"/>
<dbReference type="FunFam" id="3.40.50.980:FF:000001">
    <property type="entry name" value="Non-ribosomal peptide synthetase"/>
    <property type="match status" value="1"/>
</dbReference>
<dbReference type="Pfam" id="PF00501">
    <property type="entry name" value="AMP-binding"/>
    <property type="match status" value="2"/>
</dbReference>
<dbReference type="InterPro" id="IPR010071">
    <property type="entry name" value="AA_adenyl_dom"/>
</dbReference>
<keyword evidence="3" id="KW-0597">Phosphoprotein</keyword>
<evidence type="ECO:0000256" key="5">
    <source>
        <dbReference type="ARBA" id="ARBA00022832"/>
    </source>
</evidence>
<dbReference type="STRING" id="5762.D2V677"/>
<keyword evidence="7" id="KW-0472">Membrane</keyword>
<dbReference type="Gene3D" id="3.40.50.12780">
    <property type="entry name" value="N-terminal domain of ligase-like"/>
    <property type="match status" value="1"/>
</dbReference>
<feature type="domain" description="Carrier" evidence="8">
    <location>
        <begin position="1731"/>
        <end position="1808"/>
    </location>
</feature>
<dbReference type="Gene3D" id="3.30.300.30">
    <property type="match status" value="2"/>
</dbReference>
<dbReference type="FunFam" id="3.40.50.12780:FF:000013">
    <property type="entry name" value="Long-chain-fatty-acid--AMP ligase FadD32"/>
    <property type="match status" value="1"/>
</dbReference>
<dbReference type="InterPro" id="IPR000873">
    <property type="entry name" value="AMP-dep_synth/lig_dom"/>
</dbReference>
<dbReference type="CDD" id="cd05930">
    <property type="entry name" value="A_NRPS"/>
    <property type="match status" value="1"/>
</dbReference>
<dbReference type="VEuPathDB" id="AmoebaDB:NAEGRDRAFT_46992"/>
<evidence type="ECO:0000256" key="4">
    <source>
        <dbReference type="ARBA" id="ARBA00022598"/>
    </source>
</evidence>
<feature type="transmembrane region" description="Helical" evidence="7">
    <location>
        <begin position="90"/>
        <end position="110"/>
    </location>
</feature>
<dbReference type="CDD" id="cd19531">
    <property type="entry name" value="LCL_NRPS-like"/>
    <property type="match status" value="1"/>
</dbReference>
<evidence type="ECO:0000259" key="8">
    <source>
        <dbReference type="PROSITE" id="PS50075"/>
    </source>
</evidence>
<dbReference type="GO" id="GO:0016874">
    <property type="term" value="F:ligase activity"/>
    <property type="evidence" value="ECO:0007669"/>
    <property type="project" value="UniProtKB-KW"/>
</dbReference>
<evidence type="ECO:0000313" key="9">
    <source>
        <dbReference type="EMBL" id="EFC47786.1"/>
    </source>
</evidence>
<dbReference type="Pfam" id="PF13193">
    <property type="entry name" value="AMP-binding_C"/>
    <property type="match status" value="1"/>
</dbReference>
<keyword evidence="7" id="KW-1133">Transmembrane helix</keyword>
<keyword evidence="2" id="KW-0596">Phosphopantetheine</keyword>
<protein>
    <submittedName>
        <fullName evidence="9">Non-ribosomal peptide synthetase</fullName>
    </submittedName>
</protein>
<dbReference type="PROSITE" id="PS00455">
    <property type="entry name" value="AMP_BINDING"/>
    <property type="match status" value="2"/>
</dbReference>
<dbReference type="eggNOG" id="KOG3628">
    <property type="taxonomic scope" value="Eukaryota"/>
</dbReference>
<keyword evidence="6" id="KW-0443">Lipid metabolism</keyword>
<keyword evidence="5" id="KW-0276">Fatty acid metabolism</keyword>
<dbReference type="Gene3D" id="3.30.559.30">
    <property type="entry name" value="Nonribosomal peptide synthetase, condensation domain"/>
    <property type="match status" value="1"/>
</dbReference>
<dbReference type="GO" id="GO:0043041">
    <property type="term" value="P:amino acid activation for nonribosomal peptide biosynthetic process"/>
    <property type="evidence" value="ECO:0007669"/>
    <property type="project" value="TreeGrafter"/>
</dbReference>
<dbReference type="GO" id="GO:0006631">
    <property type="term" value="P:fatty acid metabolic process"/>
    <property type="evidence" value="ECO:0007669"/>
    <property type="project" value="UniProtKB-KW"/>
</dbReference>
<dbReference type="NCBIfam" id="TIGR01733">
    <property type="entry name" value="AA-adenyl-dom"/>
    <property type="match status" value="1"/>
</dbReference>
<evidence type="ECO:0000256" key="3">
    <source>
        <dbReference type="ARBA" id="ARBA00022553"/>
    </source>
</evidence>
<dbReference type="KEGG" id="ngr:NAEGRDRAFT_46992"/>
<gene>
    <name evidence="9" type="ORF">NAEGRDRAFT_46992</name>
</gene>
<dbReference type="InterPro" id="IPR042099">
    <property type="entry name" value="ANL_N_sf"/>
</dbReference>
<dbReference type="SUPFAM" id="SSF56801">
    <property type="entry name" value="Acetyl-CoA synthetase-like"/>
    <property type="match status" value="2"/>
</dbReference>
<dbReference type="CDD" id="cd05931">
    <property type="entry name" value="FAAL"/>
    <property type="match status" value="1"/>
</dbReference>
<dbReference type="InterPro" id="IPR023213">
    <property type="entry name" value="CAT-like_dom_sf"/>
</dbReference>
<dbReference type="InterPro" id="IPR045851">
    <property type="entry name" value="AMP-bd_C_sf"/>
</dbReference>
<dbReference type="GO" id="GO:0031177">
    <property type="term" value="F:phosphopantetheine binding"/>
    <property type="evidence" value="ECO:0007669"/>
    <property type="project" value="InterPro"/>
</dbReference>
<sequence>MSGKPRYSTLVEMLEHATQERTSSLIYRQLDYSNDVVGEEKKLFSDLLKPSSIKEISYCDFLKKVKSLSTLIQTQAKSGDRALLIFEPGINFIAAFFATLFAGVIAVPVYPPKNKEEFNKLSKILADSKPSLFLLSKLIHQNFEQHGINKFFTKINSQQHVENQVIQDVLSGCLETYEGFSLLISDAVDYSDKQLYTYWKHPNIDTDSVAFLQYTSGSTSDPKGVILTHRNLLNNLHVMNYALRYSNQKHVVLWLPPYHDMGLIAGLLEIVYSNCSATVLSPISFLENPLRWMWAINEYRATLLGAPNFGYDLCVKHFLAHEKEYRESFKLFDFSSLEIVACGAEPIRAETMESFSTLFSEFGLKKQAMYPCYGLAESTLYVTGVNYMKGFDFTTIDNKNQYIIKNGTVEQTQTHQKFVNCGVNYDENQSIKIVDPESSTEMENGKVGEVWLSSPSVAQGYWEKPELSQEVFHARVVGDDREYLRSGDLGFMLNGNLYITGRRKDVIILNGVNYYPQDVELACSKCHAQIRTGCVVAVNIADRDGQDRLVIIAETKVVSNSETQVLESIVQSIRSAIAESMGIPMYNALSTILLMTKGGILKTTSGKLRRQPTKQAFLNNKLPPKLIVHRWDQEKLSDSASQPSTPTEIGLAKIWKELTGIDPSLSNNFFLLGGSSMSLIQLKSRIQHVFNVIISLTDLVMSPTLQLMAKLVDQHSNQCNTSSVQISKRERTSDTLELSNSQTRFWFLHHLIDNPAIHNVFAGVRLKGDLDKQALENSITKLVERHESLRTSFQETEMSPMQHIHSEISLKLNSISLKHLTSEEEKNLELNKFLFDEVNAPFNLNEAPLLRANLIEMSECDHVLAMTFHHIIIDGWSMNLLVEELVQYYLAFKNHQSPILPQVLQYGDYTLWSNQQQSMNETQLKYWEEKLSNLPESIKLPTEGENLSKSFDGSHFWFAIPETLVNSLRKIVQSRGATLYMGMLTLFNILLYRYSEQNDIAIGTPVVNRQQHVELEALIGLLVNTLVIRNNVNPEHNFIETLMEIKSTVIEAFENQDVPFQKVVERLKDSRNSMENPLFQVMMAMHNPQRKIVMDNLETELVRVDNGSSMFNLTLELQEIEDGSLQCCFEYRTDLFKKETIERMAGNLIELLKSATTESDNKSISKLSFLSNSEVETLNNFGNITNNDLSSSVSNRLLHELIEEQAIKTPDNTAVYFQGKSFSYQLLDQKSDQLARRLRDMNHSKNPFIAISIDRSFELIVSLVAILKAGFAYLPLDPSYPQERLLYVLDDSQAGLLITQSNYSEKFKDYQGKVLSIDRFVWSASSTSTSSISIEKPLTSPNDLAYLIYTSGSTGNPKGVMLSHRNVNNTLNGLIKLYEMKQDDKFIHYSSYSFDVSLEEIFLPLITGASIIVANPNIQYQLEELVDLVEQTKATIIGVTPSLWHGIRYHVLRNPKSTESLRIVTIGNEPVDSNAVKEIQQMCPNATVFNVCGGTETCIDWSLFKVPKDYAPLQQVVPIGKPIPGVKLYVLDSNRELVPIGVPGELYVGGNGVGNGYWKNSELTSKSFIENPFQTKDEKQNNVNGKLFKTGDLVKWLPDGNMVFISRLDHQVKLRGFRVELGEIQNVMRKSGLVREAIVILQDDENVSNKQLVGYIVCNEGETRPHSIIIQLVNSYLEKHLPYYMIPSHIICIEKVPTTNNGKLDRRALPRAVDHQQTKRLEENMGEVDPADIPESHCKLRQIWSKVLKMKEDCIGLSDNFFAIGGNSILIAQLRSMVRTELGIQLELKTFFEKLTIQSMATHIETVSQ</sequence>
<dbReference type="Proteomes" id="UP000006671">
    <property type="component" value="Unassembled WGS sequence"/>
</dbReference>
<dbReference type="InterPro" id="IPR040097">
    <property type="entry name" value="FAAL/FAAC"/>
</dbReference>
<name>D2V677_NAEGR</name>
<evidence type="ECO:0000313" key="10">
    <source>
        <dbReference type="Proteomes" id="UP000006671"/>
    </source>
</evidence>
<dbReference type="eggNOG" id="KOG1178">
    <property type="taxonomic scope" value="Eukaryota"/>
</dbReference>
<dbReference type="Gene3D" id="3.40.50.980">
    <property type="match status" value="2"/>
</dbReference>
<evidence type="ECO:0000256" key="6">
    <source>
        <dbReference type="ARBA" id="ARBA00023098"/>
    </source>
</evidence>
<dbReference type="InterPro" id="IPR009081">
    <property type="entry name" value="PP-bd_ACP"/>
</dbReference>
<comment type="similarity">
    <text evidence="1">Belongs to the ATP-dependent AMP-binding enzyme family.</text>
</comment>
<dbReference type="Gene3D" id="2.30.38.10">
    <property type="entry name" value="Luciferase, Domain 3"/>
    <property type="match status" value="1"/>
</dbReference>
<dbReference type="SUPFAM" id="SSF47336">
    <property type="entry name" value="ACP-like"/>
    <property type="match status" value="2"/>
</dbReference>
<dbReference type="InterPro" id="IPR006162">
    <property type="entry name" value="Ppantetheine_attach_site"/>
</dbReference>
<reference evidence="9 10" key="1">
    <citation type="journal article" date="2010" name="Cell">
        <title>The genome of Naegleria gruberi illuminates early eukaryotic versatility.</title>
        <authorList>
            <person name="Fritz-Laylin L.K."/>
            <person name="Prochnik S.E."/>
            <person name="Ginger M.L."/>
            <person name="Dacks J.B."/>
            <person name="Carpenter M.L."/>
            <person name="Field M.C."/>
            <person name="Kuo A."/>
            <person name="Paredez A."/>
            <person name="Chapman J."/>
            <person name="Pham J."/>
            <person name="Shu S."/>
            <person name="Neupane R."/>
            <person name="Cipriano M."/>
            <person name="Mancuso J."/>
            <person name="Tu H."/>
            <person name="Salamov A."/>
            <person name="Lindquist E."/>
            <person name="Shapiro H."/>
            <person name="Lucas S."/>
            <person name="Grigoriev I.V."/>
            <person name="Cande W.Z."/>
            <person name="Fulton C."/>
            <person name="Rokhsar D.S."/>
            <person name="Dawson S.C."/>
        </authorList>
    </citation>
    <scope>NUCLEOTIDE SEQUENCE [LARGE SCALE GENOMIC DNA]</scope>
    <source>
        <strain evidence="9 10">NEG-M</strain>
    </source>
</reference>
<feature type="domain" description="Carrier" evidence="8">
    <location>
        <begin position="642"/>
        <end position="716"/>
    </location>
</feature>